<keyword evidence="2" id="KW-0472">Membrane</keyword>
<protein>
    <recommendedName>
        <fullName evidence="3">J domain-containing protein</fullName>
    </recommendedName>
</protein>
<dbReference type="InterPro" id="IPR001623">
    <property type="entry name" value="DnaJ_domain"/>
</dbReference>
<reference evidence="5" key="1">
    <citation type="journal article" date="2019" name="Int. J. Syst. Evol. Microbiol.">
        <title>The Global Catalogue of Microorganisms (GCM) 10K type strain sequencing project: providing services to taxonomists for standard genome sequencing and annotation.</title>
        <authorList>
            <consortium name="The Broad Institute Genomics Platform"/>
            <consortium name="The Broad Institute Genome Sequencing Center for Infectious Disease"/>
            <person name="Wu L."/>
            <person name="Ma J."/>
        </authorList>
    </citation>
    <scope>NUCLEOTIDE SEQUENCE [LARGE SCALE GENOMIC DNA]</scope>
    <source>
        <strain evidence="5">JCM 17939</strain>
    </source>
</reference>
<keyword evidence="5" id="KW-1185">Reference proteome</keyword>
<organism evidence="4 5">
    <name type="scientific">Actinoallomurus vinaceus</name>
    <dbReference type="NCBI Taxonomy" id="1080074"/>
    <lineage>
        <taxon>Bacteria</taxon>
        <taxon>Bacillati</taxon>
        <taxon>Actinomycetota</taxon>
        <taxon>Actinomycetes</taxon>
        <taxon>Streptosporangiales</taxon>
        <taxon>Thermomonosporaceae</taxon>
        <taxon>Actinoallomurus</taxon>
    </lineage>
</organism>
<keyword evidence="2" id="KW-0812">Transmembrane</keyword>
<dbReference type="PROSITE" id="PS50076">
    <property type="entry name" value="DNAJ_2"/>
    <property type="match status" value="1"/>
</dbReference>
<evidence type="ECO:0000313" key="5">
    <source>
        <dbReference type="Proteomes" id="UP001501442"/>
    </source>
</evidence>
<accession>A0ABP8UNS7</accession>
<dbReference type="SMART" id="SM00271">
    <property type="entry name" value="DnaJ"/>
    <property type="match status" value="1"/>
</dbReference>
<name>A0ABP8UNS7_9ACTN</name>
<dbReference type="PRINTS" id="PR00625">
    <property type="entry name" value="JDOMAIN"/>
</dbReference>
<evidence type="ECO:0000313" key="4">
    <source>
        <dbReference type="EMBL" id="GAA4635806.1"/>
    </source>
</evidence>
<dbReference type="CDD" id="cd06257">
    <property type="entry name" value="DnaJ"/>
    <property type="match status" value="1"/>
</dbReference>
<dbReference type="RefSeq" id="WP_345438776.1">
    <property type="nucleotide sequence ID" value="NZ_BAABHK010000016.1"/>
</dbReference>
<dbReference type="EMBL" id="BAABHK010000016">
    <property type="protein sequence ID" value="GAA4635806.1"/>
    <property type="molecule type" value="Genomic_DNA"/>
</dbReference>
<dbReference type="PANTHER" id="PTHR24074">
    <property type="entry name" value="CO-CHAPERONE PROTEIN DJLA"/>
    <property type="match status" value="1"/>
</dbReference>
<keyword evidence="2" id="KW-1133">Transmembrane helix</keyword>
<evidence type="ECO:0000256" key="2">
    <source>
        <dbReference type="SAM" id="Phobius"/>
    </source>
</evidence>
<feature type="compositionally biased region" description="Acidic residues" evidence="1">
    <location>
        <begin position="85"/>
        <end position="94"/>
    </location>
</feature>
<feature type="transmembrane region" description="Helical" evidence="2">
    <location>
        <begin position="172"/>
        <end position="197"/>
    </location>
</feature>
<proteinExistence type="predicted"/>
<dbReference type="InterPro" id="IPR036869">
    <property type="entry name" value="J_dom_sf"/>
</dbReference>
<comment type="caution">
    <text evidence="4">The sequence shown here is derived from an EMBL/GenBank/DDBJ whole genome shotgun (WGS) entry which is preliminary data.</text>
</comment>
<dbReference type="InterPro" id="IPR050817">
    <property type="entry name" value="DjlA_DnaK_co-chaperone"/>
</dbReference>
<dbReference type="SUPFAM" id="SSF46565">
    <property type="entry name" value="Chaperone J-domain"/>
    <property type="match status" value="1"/>
</dbReference>
<dbReference type="Gene3D" id="1.10.287.110">
    <property type="entry name" value="DnaJ domain"/>
    <property type="match status" value="1"/>
</dbReference>
<dbReference type="Pfam" id="PF00226">
    <property type="entry name" value="DnaJ"/>
    <property type="match status" value="1"/>
</dbReference>
<evidence type="ECO:0000256" key="1">
    <source>
        <dbReference type="SAM" id="MobiDB-lite"/>
    </source>
</evidence>
<sequence>MRPADFAELSGHDAYDLLGVGPDATQDEIRRAYRALAKTGHPDLVADARAKKAAEERIRLLNAARDVLRHRRAAYDAFRATPPEPEPEPEEIIDDPWAGAAPGAPPPQDPWANADVGPPPSADPWDTADHGPPPPAAPWDTHPGPPPPPPTVPPRPRFVRPVRRRRSIGARVGIGCSVAWGIVWFGGALVLILSALFPDRGPQPSVVVPAKFAGTWQGTVTDSAKKNGTHARWKAEVTLHSGKHFGEVRYLDGKCAGTAVPISFDQGRLTVHTPFGPSMTGCDVGDMHLTRRKSPKLDVVYYDKNGKVTASGVLARR</sequence>
<evidence type="ECO:0000259" key="3">
    <source>
        <dbReference type="PROSITE" id="PS50076"/>
    </source>
</evidence>
<feature type="region of interest" description="Disordered" evidence="1">
    <location>
        <begin position="77"/>
        <end position="159"/>
    </location>
</feature>
<dbReference type="Proteomes" id="UP001501442">
    <property type="component" value="Unassembled WGS sequence"/>
</dbReference>
<gene>
    <name evidence="4" type="ORF">GCM10023196_082850</name>
</gene>
<feature type="compositionally biased region" description="Pro residues" evidence="1">
    <location>
        <begin position="131"/>
        <end position="156"/>
    </location>
</feature>
<feature type="domain" description="J" evidence="3">
    <location>
        <begin position="13"/>
        <end position="79"/>
    </location>
</feature>